<reference evidence="3" key="1">
    <citation type="submission" date="2020-05" db="EMBL/GenBank/DDBJ databases">
        <authorList>
            <person name="Chiriac C."/>
            <person name="Salcher M."/>
            <person name="Ghai R."/>
            <person name="Kavagutti S V."/>
        </authorList>
    </citation>
    <scope>NUCLEOTIDE SEQUENCE</scope>
</reference>
<sequence>MRALLVINPQSTGASSATQRVVERALRSELDLEVVETDARGHGVALAASLDAELVIACGGDGTVNEVCNGLIDFTTGKSRGAALGIIPTGSTNVFARALGFRNDPVEATHQLLESIKRANRTEISLGLASWESPLGAEERIFTFCAGIGFDGAIVERVDRERQRGNRSSASLYWRATSREVSRTLIVEEHAPLLYVEESLRLGLALVANTDPYTYKGNQAIHPTPRASFATGLDLMGLRDIRLARLIPATIALSMGLTPRGSIQRHDLSVITLRADRALPIQLDGEPLGRSKELRVRSLPAAVTVYGRARA</sequence>
<feature type="domain" description="DAGKc" evidence="1">
    <location>
        <begin position="1"/>
        <end position="133"/>
    </location>
</feature>
<evidence type="ECO:0000259" key="1">
    <source>
        <dbReference type="PROSITE" id="PS50146"/>
    </source>
</evidence>
<protein>
    <submittedName>
        <fullName evidence="3">Unannotated protein</fullName>
    </submittedName>
</protein>
<dbReference type="SMART" id="SM00046">
    <property type="entry name" value="DAGKc"/>
    <property type="match status" value="1"/>
</dbReference>
<dbReference type="AlphaFoldDB" id="A0A6J6P356"/>
<dbReference type="EMBL" id="CAEZXB010000009">
    <property type="protein sequence ID" value="CAB4674898.1"/>
    <property type="molecule type" value="Genomic_DNA"/>
</dbReference>
<dbReference type="EMBL" id="CAFBRC010000062">
    <property type="protein sequence ID" value="CAB5076431.1"/>
    <property type="molecule type" value="Genomic_DNA"/>
</dbReference>
<dbReference type="InterPro" id="IPR001206">
    <property type="entry name" value="Diacylglycerol_kinase_cat_dom"/>
</dbReference>
<dbReference type="EMBL" id="CAEZXN010000013">
    <property type="protein sequence ID" value="CAB4693661.1"/>
    <property type="molecule type" value="Genomic_DNA"/>
</dbReference>
<evidence type="ECO:0000313" key="2">
    <source>
        <dbReference type="EMBL" id="CAB4674898.1"/>
    </source>
</evidence>
<evidence type="ECO:0000313" key="3">
    <source>
        <dbReference type="EMBL" id="CAB4693661.1"/>
    </source>
</evidence>
<dbReference type="GO" id="GO:0005886">
    <property type="term" value="C:plasma membrane"/>
    <property type="evidence" value="ECO:0007669"/>
    <property type="project" value="TreeGrafter"/>
</dbReference>
<dbReference type="InterPro" id="IPR016064">
    <property type="entry name" value="NAD/diacylglycerol_kinase_sf"/>
</dbReference>
<evidence type="ECO:0000313" key="4">
    <source>
        <dbReference type="EMBL" id="CAB5076431.1"/>
    </source>
</evidence>
<dbReference type="Gene3D" id="2.60.200.40">
    <property type="match status" value="1"/>
</dbReference>
<dbReference type="InterPro" id="IPR017438">
    <property type="entry name" value="ATP-NAD_kinase_N"/>
</dbReference>
<dbReference type="Gene3D" id="3.40.50.10330">
    <property type="entry name" value="Probable inorganic polyphosphate/atp-NAD kinase, domain 1"/>
    <property type="match status" value="1"/>
</dbReference>
<proteinExistence type="predicted"/>
<dbReference type="Pfam" id="PF00781">
    <property type="entry name" value="DAGK_cat"/>
    <property type="match status" value="1"/>
</dbReference>
<dbReference type="InterPro" id="IPR050187">
    <property type="entry name" value="Lipid_Phosphate_FormReg"/>
</dbReference>
<organism evidence="3">
    <name type="scientific">freshwater metagenome</name>
    <dbReference type="NCBI Taxonomy" id="449393"/>
    <lineage>
        <taxon>unclassified sequences</taxon>
        <taxon>metagenomes</taxon>
        <taxon>ecological metagenomes</taxon>
    </lineage>
</organism>
<dbReference type="PANTHER" id="PTHR12358:SF106">
    <property type="entry name" value="LIPID KINASE YEGS"/>
    <property type="match status" value="1"/>
</dbReference>
<name>A0A6J6P356_9ZZZZ</name>
<accession>A0A6J6P356</accession>
<dbReference type="PROSITE" id="PS50146">
    <property type="entry name" value="DAGK"/>
    <property type="match status" value="1"/>
</dbReference>
<dbReference type="PANTHER" id="PTHR12358">
    <property type="entry name" value="SPHINGOSINE KINASE"/>
    <property type="match status" value="1"/>
</dbReference>
<dbReference type="GO" id="GO:0016301">
    <property type="term" value="F:kinase activity"/>
    <property type="evidence" value="ECO:0007669"/>
    <property type="project" value="InterPro"/>
</dbReference>
<gene>
    <name evidence="2" type="ORF">UFOPK2342_00703</name>
    <name evidence="3" type="ORF">UFOPK2423_00739</name>
    <name evidence="4" type="ORF">UFOPK4367_00990</name>
</gene>
<dbReference type="SUPFAM" id="SSF111331">
    <property type="entry name" value="NAD kinase/diacylglycerol kinase-like"/>
    <property type="match status" value="1"/>
</dbReference>